<evidence type="ECO:0000256" key="1">
    <source>
        <dbReference type="SAM" id="MobiDB-lite"/>
    </source>
</evidence>
<feature type="compositionally biased region" description="Basic and acidic residues" evidence="1">
    <location>
        <begin position="10"/>
        <end position="30"/>
    </location>
</feature>
<organism evidence="2 3">
    <name type="scientific">Nonomuraea recticatena</name>
    <dbReference type="NCBI Taxonomy" id="46178"/>
    <lineage>
        <taxon>Bacteria</taxon>
        <taxon>Bacillati</taxon>
        <taxon>Actinomycetota</taxon>
        <taxon>Actinomycetes</taxon>
        <taxon>Streptosporangiales</taxon>
        <taxon>Streptosporangiaceae</taxon>
        <taxon>Nonomuraea</taxon>
    </lineage>
</organism>
<evidence type="ECO:0000313" key="2">
    <source>
        <dbReference type="EMBL" id="GAA2648157.1"/>
    </source>
</evidence>
<evidence type="ECO:0000313" key="3">
    <source>
        <dbReference type="Proteomes" id="UP001501666"/>
    </source>
</evidence>
<dbReference type="EMBL" id="BAAATE010000002">
    <property type="protein sequence ID" value="GAA2648157.1"/>
    <property type="molecule type" value="Genomic_DNA"/>
</dbReference>
<comment type="caution">
    <text evidence="2">The sequence shown here is derived from an EMBL/GenBank/DDBJ whole genome shotgun (WGS) entry which is preliminary data.</text>
</comment>
<reference evidence="2 3" key="1">
    <citation type="journal article" date="2019" name="Int. J. Syst. Evol. Microbiol.">
        <title>The Global Catalogue of Microorganisms (GCM) 10K type strain sequencing project: providing services to taxonomists for standard genome sequencing and annotation.</title>
        <authorList>
            <consortium name="The Broad Institute Genomics Platform"/>
            <consortium name="The Broad Institute Genome Sequencing Center for Infectious Disease"/>
            <person name="Wu L."/>
            <person name="Ma J."/>
        </authorList>
    </citation>
    <scope>NUCLEOTIDE SEQUENCE [LARGE SCALE GENOMIC DNA]</scope>
    <source>
        <strain evidence="2 3">JCM 6835</strain>
    </source>
</reference>
<sequence length="50" mass="5478">MRALCQAAPTERRPLSGRTEDLGGDEREAAPLRAPGQVARVIEEHALRIL</sequence>
<protein>
    <submittedName>
        <fullName evidence="2">Uncharacterized protein</fullName>
    </submittedName>
</protein>
<proteinExistence type="predicted"/>
<keyword evidence="3" id="KW-1185">Reference proteome</keyword>
<dbReference type="Proteomes" id="UP001501666">
    <property type="component" value="Unassembled WGS sequence"/>
</dbReference>
<gene>
    <name evidence="2" type="ORF">GCM10010412_012280</name>
</gene>
<feature type="region of interest" description="Disordered" evidence="1">
    <location>
        <begin position="1"/>
        <end position="31"/>
    </location>
</feature>
<name>A0ABN3RAY2_9ACTN</name>
<accession>A0ABN3RAY2</accession>